<dbReference type="SMART" id="SM00892">
    <property type="entry name" value="Endonuclease_NS"/>
    <property type="match status" value="1"/>
</dbReference>
<dbReference type="PANTHER" id="PTHR21472:SF7">
    <property type="entry name" value="ENDONUCLEASE G, MITOCHONDRIAL-LIKE ISOFORM X2"/>
    <property type="match status" value="1"/>
</dbReference>
<accession>A0ABN8PHQ1</accession>
<evidence type="ECO:0000259" key="2">
    <source>
        <dbReference type="SMART" id="SM00892"/>
    </source>
</evidence>
<dbReference type="InterPro" id="IPR044929">
    <property type="entry name" value="DNA/RNA_non-sp_Endonuclease_sf"/>
</dbReference>
<evidence type="ECO:0000313" key="3">
    <source>
        <dbReference type="EMBL" id="CAH3142998.1"/>
    </source>
</evidence>
<dbReference type="Proteomes" id="UP001159427">
    <property type="component" value="Unassembled WGS sequence"/>
</dbReference>
<dbReference type="PANTHER" id="PTHR21472">
    <property type="entry name" value="ENDONUCLEASE DOMAIN-CONTAINING 1 PROTEIN ENDOD1"/>
    <property type="match status" value="1"/>
</dbReference>
<reference evidence="3 4" key="1">
    <citation type="submission" date="2022-05" db="EMBL/GenBank/DDBJ databases">
        <authorList>
            <consortium name="Genoscope - CEA"/>
            <person name="William W."/>
        </authorList>
    </citation>
    <scope>NUCLEOTIDE SEQUENCE [LARGE SCALE GENOMIC DNA]</scope>
</reference>
<name>A0ABN8PHQ1_9CNID</name>
<evidence type="ECO:0000313" key="4">
    <source>
        <dbReference type="Proteomes" id="UP001159427"/>
    </source>
</evidence>
<keyword evidence="1" id="KW-0732">Signal</keyword>
<dbReference type="InterPro" id="IPR039015">
    <property type="entry name" value="ENDOD1"/>
</dbReference>
<proteinExistence type="predicted"/>
<comment type="caution">
    <text evidence="3">The sequence shown here is derived from an EMBL/GenBank/DDBJ whole genome shotgun (WGS) entry which is preliminary data.</text>
</comment>
<keyword evidence="4" id="KW-1185">Reference proteome</keyword>
<protein>
    <recommendedName>
        <fullName evidence="2">DNA/RNA non-specific endonuclease/pyrophosphatase/phosphodiesterase domain-containing protein</fullName>
    </recommendedName>
</protein>
<dbReference type="InterPro" id="IPR044925">
    <property type="entry name" value="His-Me_finger_sf"/>
</dbReference>
<dbReference type="SUPFAM" id="SSF54060">
    <property type="entry name" value="His-Me finger endonucleases"/>
    <property type="match status" value="1"/>
</dbReference>
<dbReference type="EMBL" id="CALNXI010000846">
    <property type="protein sequence ID" value="CAH3142998.1"/>
    <property type="molecule type" value="Genomic_DNA"/>
</dbReference>
<dbReference type="InterPro" id="IPR001604">
    <property type="entry name" value="Endo_G_ENPP1-like_dom"/>
</dbReference>
<evidence type="ECO:0000256" key="1">
    <source>
        <dbReference type="SAM" id="SignalP"/>
    </source>
</evidence>
<dbReference type="Pfam" id="PF01223">
    <property type="entry name" value="Endonuclease_NS"/>
    <property type="match status" value="1"/>
</dbReference>
<feature type="signal peptide" evidence="1">
    <location>
        <begin position="1"/>
        <end position="21"/>
    </location>
</feature>
<feature type="domain" description="DNA/RNA non-specific endonuclease/pyrophosphatase/phosphodiesterase" evidence="2">
    <location>
        <begin position="84"/>
        <end position="359"/>
    </location>
</feature>
<sequence length="372" mass="41491">MAGFAAIVLTLASCMCFGTTAQASCSTVGAAGLLGCECNFLGACDVRGNIVVGLNILNHSPYGLERYAHAKSVVSGKDFSFLCEYNTVAILYDCNNRIPLYSATVVNGSQLSAEEGRRPRGREGTFRESRTALDRRFQQNTDDYWQASKREVYYKIRGPPLRKSIDRNWYNKLNPTSSSGNKVKVVLHRGHLIASRYGIGDQEKKKQTFVYTNAVPQFGDFNSGPWKTCEGYLIRWGQVNCLREGTADVVGNVRMFIVVGVIPSTFNGPSETRFFGRGGFSNYQDDSSFRVNVPSEMWTASCCTFELTSGGRTDFVTKNTAFWRENVPGKDVCRKIDVDTLERKLTPRGETRINFFPSSNQCRSSANYEPLH</sequence>
<organism evidence="3 4">
    <name type="scientific">Porites evermanni</name>
    <dbReference type="NCBI Taxonomy" id="104178"/>
    <lineage>
        <taxon>Eukaryota</taxon>
        <taxon>Metazoa</taxon>
        <taxon>Cnidaria</taxon>
        <taxon>Anthozoa</taxon>
        <taxon>Hexacorallia</taxon>
        <taxon>Scleractinia</taxon>
        <taxon>Fungiina</taxon>
        <taxon>Poritidae</taxon>
        <taxon>Porites</taxon>
    </lineage>
</organism>
<gene>
    <name evidence="3" type="ORF">PEVE_00042692</name>
</gene>
<feature type="chain" id="PRO_5045550087" description="DNA/RNA non-specific endonuclease/pyrophosphatase/phosphodiesterase domain-containing protein" evidence="1">
    <location>
        <begin position="22"/>
        <end position="372"/>
    </location>
</feature>
<dbReference type="Gene3D" id="3.40.570.10">
    <property type="entry name" value="Extracellular Endonuclease, subunit A"/>
    <property type="match status" value="1"/>
</dbReference>